<dbReference type="PANTHER" id="PTHR33392:SF3">
    <property type="entry name" value="POLYISOPRENYL-TEICHOIC ACID--PEPTIDOGLYCAN TEICHOIC ACID TRANSFERASE TAGT"/>
    <property type="match status" value="1"/>
</dbReference>
<dbReference type="NCBIfam" id="TIGR00350">
    <property type="entry name" value="lytR_cpsA_psr"/>
    <property type="match status" value="1"/>
</dbReference>
<name>A0A8J2TMY4_9BACI</name>
<evidence type="ECO:0000259" key="6">
    <source>
        <dbReference type="Pfam" id="PF03816"/>
    </source>
</evidence>
<dbReference type="PANTHER" id="PTHR33392">
    <property type="entry name" value="POLYISOPRENYL-TEICHOIC ACID--PEPTIDOGLYCAN TEICHOIC ACID TRANSFERASE TAGU"/>
    <property type="match status" value="1"/>
</dbReference>
<proteinExistence type="inferred from homology"/>
<evidence type="ECO:0000256" key="1">
    <source>
        <dbReference type="ARBA" id="ARBA00006068"/>
    </source>
</evidence>
<dbReference type="InterPro" id="IPR050922">
    <property type="entry name" value="LytR/CpsA/Psr_CW_biosynth"/>
</dbReference>
<accession>A0A8J2TMY4</accession>
<feature type="domain" description="Cell envelope-related transcriptional attenuator" evidence="6">
    <location>
        <begin position="100"/>
        <end position="248"/>
    </location>
</feature>
<evidence type="ECO:0000313" key="8">
    <source>
        <dbReference type="Proteomes" id="UP000602050"/>
    </source>
</evidence>
<keyword evidence="5" id="KW-0472">Membrane</keyword>
<dbReference type="InterPro" id="IPR004474">
    <property type="entry name" value="LytR_CpsA_psr"/>
</dbReference>
<reference evidence="7" key="1">
    <citation type="journal article" date="2014" name="Int. J. Syst. Evol. Microbiol.">
        <title>Complete genome sequence of Corynebacterium casei LMG S-19264T (=DSM 44701T), isolated from a smear-ripened cheese.</title>
        <authorList>
            <consortium name="US DOE Joint Genome Institute (JGI-PGF)"/>
            <person name="Walter F."/>
            <person name="Albersmeier A."/>
            <person name="Kalinowski J."/>
            <person name="Ruckert C."/>
        </authorList>
    </citation>
    <scope>NUCLEOTIDE SEQUENCE</scope>
    <source>
        <strain evidence="7">CGMCC 1.12360</strain>
    </source>
</reference>
<keyword evidence="2 5" id="KW-0812">Transmembrane</keyword>
<feature type="transmembrane region" description="Helical" evidence="5">
    <location>
        <begin position="21"/>
        <end position="42"/>
    </location>
</feature>
<dbReference type="Gene3D" id="3.40.630.190">
    <property type="entry name" value="LCP protein"/>
    <property type="match status" value="1"/>
</dbReference>
<evidence type="ECO:0000256" key="5">
    <source>
        <dbReference type="SAM" id="Phobius"/>
    </source>
</evidence>
<gene>
    <name evidence="7" type="ORF">GCM10010978_21560</name>
</gene>
<evidence type="ECO:0000256" key="4">
    <source>
        <dbReference type="ARBA" id="ARBA00022989"/>
    </source>
</evidence>
<protein>
    <submittedName>
        <fullName evidence="7">Transcriptional regulator</fullName>
    </submittedName>
</protein>
<dbReference type="GO" id="GO:0071555">
    <property type="term" value="P:cell wall organization"/>
    <property type="evidence" value="ECO:0007669"/>
    <property type="project" value="UniProtKB-KW"/>
</dbReference>
<reference evidence="7" key="2">
    <citation type="submission" date="2020-09" db="EMBL/GenBank/DDBJ databases">
        <authorList>
            <person name="Sun Q."/>
            <person name="Zhou Y."/>
        </authorList>
    </citation>
    <scope>NUCLEOTIDE SEQUENCE</scope>
    <source>
        <strain evidence="7">CGMCC 1.12360</strain>
    </source>
</reference>
<dbReference type="Pfam" id="PF03816">
    <property type="entry name" value="LytR_cpsA_psr"/>
    <property type="match status" value="1"/>
</dbReference>
<evidence type="ECO:0000256" key="2">
    <source>
        <dbReference type="ARBA" id="ARBA00022692"/>
    </source>
</evidence>
<dbReference type="Proteomes" id="UP000602050">
    <property type="component" value="Unassembled WGS sequence"/>
</dbReference>
<keyword evidence="3" id="KW-0735">Signal-anchor</keyword>
<dbReference type="RefSeq" id="WP_188392416.1">
    <property type="nucleotide sequence ID" value="NZ_BMEV01000040.1"/>
</dbReference>
<comment type="similarity">
    <text evidence="1">Belongs to the LytR/CpsA/Psr (LCP) family.</text>
</comment>
<comment type="caution">
    <text evidence="7">The sequence shown here is derived from an EMBL/GenBank/DDBJ whole genome shotgun (WGS) entry which is preliminary data.</text>
</comment>
<keyword evidence="4 5" id="KW-1133">Transmembrane helix</keyword>
<dbReference type="EMBL" id="BMEV01000040">
    <property type="protein sequence ID" value="GFZ80026.1"/>
    <property type="molecule type" value="Genomic_DNA"/>
</dbReference>
<dbReference type="AlphaFoldDB" id="A0A8J2TMY4"/>
<organism evidence="7 8">
    <name type="scientific">Compostibacillus humi</name>
    <dbReference type="NCBI Taxonomy" id="1245525"/>
    <lineage>
        <taxon>Bacteria</taxon>
        <taxon>Bacillati</taxon>
        <taxon>Bacillota</taxon>
        <taxon>Bacilli</taxon>
        <taxon>Bacillales</taxon>
        <taxon>Bacillaceae</taxon>
        <taxon>Compostibacillus</taxon>
    </lineage>
</organism>
<sequence>MDGQISRKEIKKQNKRNKRKRIFIIVASVLFVLIGGVSAYGYHIYSTAQKAVEDSYVEIDREEGVSDLREEAVDPLEDNISVLIIGVDDSEHRDYDGNSRSDALILATFSKEDHSVKLLSIPRDTYVYVPEIGQYTKINHAHFHGGPKATIETVEEFLNIPVDYFVRINFDAFIEVVDALGGIMYNVPYEMYELDSDDNQNAIHLTPGYQNLNGEEALAVARTRKYDNDFERGKRQQEIIKAIVKRAASVGSITKLDDVIRAVGDNMATNLTFDHMKSFLTYGLDTNLNIESVALEGTGGKLEDGLWYYQVDPYSRASVEKELREHLDLPIPSTLRTQLAAPEVEDNDYEYPYTN</sequence>
<evidence type="ECO:0000256" key="3">
    <source>
        <dbReference type="ARBA" id="ARBA00022968"/>
    </source>
</evidence>
<evidence type="ECO:0000313" key="7">
    <source>
        <dbReference type="EMBL" id="GFZ80026.1"/>
    </source>
</evidence>
<keyword evidence="8" id="KW-1185">Reference proteome</keyword>